<dbReference type="WBParaSite" id="Hba_18438">
    <property type="protein sequence ID" value="Hba_18438"/>
    <property type="gene ID" value="Hba_18438"/>
</dbReference>
<proteinExistence type="predicted"/>
<accession>A0A1I7XLQ4</accession>
<organism evidence="2 3">
    <name type="scientific">Heterorhabditis bacteriophora</name>
    <name type="common">Entomopathogenic nematode worm</name>
    <dbReference type="NCBI Taxonomy" id="37862"/>
    <lineage>
        <taxon>Eukaryota</taxon>
        <taxon>Metazoa</taxon>
        <taxon>Ecdysozoa</taxon>
        <taxon>Nematoda</taxon>
        <taxon>Chromadorea</taxon>
        <taxon>Rhabditida</taxon>
        <taxon>Rhabditina</taxon>
        <taxon>Rhabditomorpha</taxon>
        <taxon>Strongyloidea</taxon>
        <taxon>Heterorhabditidae</taxon>
        <taxon>Heterorhabditis</taxon>
    </lineage>
</organism>
<evidence type="ECO:0000256" key="1">
    <source>
        <dbReference type="SAM" id="MobiDB-lite"/>
    </source>
</evidence>
<protein>
    <submittedName>
        <fullName evidence="3">Uncharacterized protein</fullName>
    </submittedName>
</protein>
<name>A0A1I7XLQ4_HETBA</name>
<dbReference type="AlphaFoldDB" id="A0A1I7XLQ4"/>
<keyword evidence="2" id="KW-1185">Reference proteome</keyword>
<evidence type="ECO:0000313" key="3">
    <source>
        <dbReference type="WBParaSite" id="Hba_18438"/>
    </source>
</evidence>
<dbReference type="Proteomes" id="UP000095283">
    <property type="component" value="Unplaced"/>
</dbReference>
<feature type="compositionally biased region" description="Polar residues" evidence="1">
    <location>
        <begin position="49"/>
        <end position="58"/>
    </location>
</feature>
<sequence length="115" mass="13104">MSRISSVHSMVDETLNLLSSNYPARSPRNGKNKRPPLLKRQTVDEDALSRTSWNGNNEIKSKERAKPLFIYGFVDSQCGRTSYFSLGIALCGNHSAVAQMYFIRIDYIYRIVIID</sequence>
<feature type="region of interest" description="Disordered" evidence="1">
    <location>
        <begin position="19"/>
        <end position="58"/>
    </location>
</feature>
<evidence type="ECO:0000313" key="2">
    <source>
        <dbReference type="Proteomes" id="UP000095283"/>
    </source>
</evidence>
<feature type="compositionally biased region" description="Basic residues" evidence="1">
    <location>
        <begin position="28"/>
        <end position="37"/>
    </location>
</feature>
<reference evidence="3" key="1">
    <citation type="submission" date="2016-11" db="UniProtKB">
        <authorList>
            <consortium name="WormBaseParasite"/>
        </authorList>
    </citation>
    <scope>IDENTIFICATION</scope>
</reference>